<organism evidence="1 2">
    <name type="scientific">Tothia fuscella</name>
    <dbReference type="NCBI Taxonomy" id="1048955"/>
    <lineage>
        <taxon>Eukaryota</taxon>
        <taxon>Fungi</taxon>
        <taxon>Dikarya</taxon>
        <taxon>Ascomycota</taxon>
        <taxon>Pezizomycotina</taxon>
        <taxon>Dothideomycetes</taxon>
        <taxon>Pleosporomycetidae</taxon>
        <taxon>Venturiales</taxon>
        <taxon>Cylindrosympodiaceae</taxon>
        <taxon>Tothia</taxon>
    </lineage>
</organism>
<reference evidence="1" key="1">
    <citation type="journal article" date="2020" name="Stud. Mycol.">
        <title>101 Dothideomycetes genomes: a test case for predicting lifestyles and emergence of pathogens.</title>
        <authorList>
            <person name="Haridas S."/>
            <person name="Albert R."/>
            <person name="Binder M."/>
            <person name="Bloem J."/>
            <person name="Labutti K."/>
            <person name="Salamov A."/>
            <person name="Andreopoulos B."/>
            <person name="Baker S."/>
            <person name="Barry K."/>
            <person name="Bills G."/>
            <person name="Bluhm B."/>
            <person name="Cannon C."/>
            <person name="Castanera R."/>
            <person name="Culley D."/>
            <person name="Daum C."/>
            <person name="Ezra D."/>
            <person name="Gonzalez J."/>
            <person name="Henrissat B."/>
            <person name="Kuo A."/>
            <person name="Liang C."/>
            <person name="Lipzen A."/>
            <person name="Lutzoni F."/>
            <person name="Magnuson J."/>
            <person name="Mondo S."/>
            <person name="Nolan M."/>
            <person name="Ohm R."/>
            <person name="Pangilinan J."/>
            <person name="Park H.-J."/>
            <person name="Ramirez L."/>
            <person name="Alfaro M."/>
            <person name="Sun H."/>
            <person name="Tritt A."/>
            <person name="Yoshinaga Y."/>
            <person name="Zwiers L.-H."/>
            <person name="Turgeon B."/>
            <person name="Goodwin S."/>
            <person name="Spatafora J."/>
            <person name="Crous P."/>
            <person name="Grigoriev I."/>
        </authorList>
    </citation>
    <scope>NUCLEOTIDE SEQUENCE</scope>
    <source>
        <strain evidence="1">CBS 130266</strain>
    </source>
</reference>
<comment type="caution">
    <text evidence="1">The sequence shown here is derived from an EMBL/GenBank/DDBJ whole genome shotgun (WGS) entry which is preliminary data.</text>
</comment>
<dbReference type="EMBL" id="MU007096">
    <property type="protein sequence ID" value="KAF2421786.1"/>
    <property type="molecule type" value="Genomic_DNA"/>
</dbReference>
<dbReference type="AlphaFoldDB" id="A0A9P4NHH2"/>
<name>A0A9P4NHH2_9PEZI</name>
<proteinExistence type="predicted"/>
<accession>A0A9P4NHH2</accession>
<gene>
    <name evidence="1" type="ORF">EJ08DRAFT_701898</name>
</gene>
<dbReference type="Proteomes" id="UP000800235">
    <property type="component" value="Unassembled WGS sequence"/>
</dbReference>
<evidence type="ECO:0000313" key="1">
    <source>
        <dbReference type="EMBL" id="KAF2421786.1"/>
    </source>
</evidence>
<protein>
    <submittedName>
        <fullName evidence="1">Uncharacterized protein</fullName>
    </submittedName>
</protein>
<dbReference type="OrthoDB" id="5343383at2759"/>
<evidence type="ECO:0000313" key="2">
    <source>
        <dbReference type="Proteomes" id="UP000800235"/>
    </source>
</evidence>
<keyword evidence="2" id="KW-1185">Reference proteome</keyword>
<sequence>MPELDEISYSREACVAAIRDYYSFLATMYMDKSTIIEPPEQGWPSIAAGGLQSLGKTEEVTTLLRYLPYIGTPKRALWKPQGSPFCYWADWQSYARGVSEGRLTPDNLRVCSEGVEYGNDIPSHVIGLTYGGRDNPIFLLDTKLGIVHWLECPNEIQYEGTRDHVTDVVDDSTPENEVEWREDSPAWAIADFFELLKDQFRDLKFIPLSSRTVVDIPTVLGPNSDGVQDMVQKIYREHGWPDLSRYRKEDCLEAIQVALREHYPDHAEGT</sequence>